<reference evidence="1 2" key="1">
    <citation type="submission" date="2017-08" db="EMBL/GenBank/DDBJ databases">
        <authorList>
            <person name="de Groot N.N."/>
        </authorList>
    </citation>
    <scope>NUCLEOTIDE SEQUENCE [LARGE SCALE GENOMIC DNA]</scope>
    <source>
        <strain evidence="1 2">JC228</strain>
    </source>
</reference>
<sequence length="334" mass="38021">MNKVHITANEIGILWTQYVQGTMTIQLLSFLLLKSEDEEIKAIIQRAIDITKKLVQDIYQLFEEEKLPLPYGFNENDVDLDAPPLFIDPFPLSFIETMFKAGMVAYAVSLAASSREDIRTLFTDAVSDTMQLFNACTETSLNKGIFVHSPQIKVQKEVEFVEGKRYLSPFQKRILNTIEITHLFENIKTNTVGEMVCTAFAQTTQSKEVRNYMERGKNISAKHIQIFSDALRNSDIMPAMPSTVYVTDSSFPVYSDRLMMFFLTVLSATGQGNYSAASTASMRYDLIINYQRLSAEIALFAKDGLDYLIKHGYLEEPPQALDRQEIMKHDKHQS</sequence>
<keyword evidence="2" id="KW-1185">Reference proteome</keyword>
<dbReference type="AlphaFoldDB" id="A0A285CMK8"/>
<evidence type="ECO:0000313" key="2">
    <source>
        <dbReference type="Proteomes" id="UP000219546"/>
    </source>
</evidence>
<dbReference type="Pfam" id="PF11553">
    <property type="entry name" value="DUF3231"/>
    <property type="match status" value="2"/>
</dbReference>
<dbReference type="Proteomes" id="UP000219546">
    <property type="component" value="Unassembled WGS sequence"/>
</dbReference>
<organism evidence="1 2">
    <name type="scientific">Bacillus oleivorans</name>
    <dbReference type="NCBI Taxonomy" id="1448271"/>
    <lineage>
        <taxon>Bacteria</taxon>
        <taxon>Bacillati</taxon>
        <taxon>Bacillota</taxon>
        <taxon>Bacilli</taxon>
        <taxon>Bacillales</taxon>
        <taxon>Bacillaceae</taxon>
        <taxon>Bacillus</taxon>
    </lineage>
</organism>
<accession>A0A285CMK8</accession>
<gene>
    <name evidence="1" type="ORF">SAMN05877753_102642</name>
</gene>
<dbReference type="InterPro" id="IPR021617">
    <property type="entry name" value="DUF3231"/>
</dbReference>
<name>A0A285CMK8_9BACI</name>
<proteinExistence type="predicted"/>
<protein>
    <submittedName>
        <fullName evidence="1">Uncharacterized protein DUF3231</fullName>
    </submittedName>
</protein>
<dbReference type="Gene3D" id="1.20.1260.10">
    <property type="match status" value="2"/>
</dbReference>
<evidence type="ECO:0000313" key="1">
    <source>
        <dbReference type="EMBL" id="SNX68655.1"/>
    </source>
</evidence>
<dbReference type="RefSeq" id="WP_179714194.1">
    <property type="nucleotide sequence ID" value="NZ_JBEPMQ010000001.1"/>
</dbReference>
<dbReference type="EMBL" id="OAOP01000002">
    <property type="protein sequence ID" value="SNX68655.1"/>
    <property type="molecule type" value="Genomic_DNA"/>
</dbReference>
<dbReference type="InterPro" id="IPR012347">
    <property type="entry name" value="Ferritin-like"/>
</dbReference>